<dbReference type="RefSeq" id="WP_185254851.1">
    <property type="nucleotide sequence ID" value="NZ_JACKXE010000002.1"/>
</dbReference>
<reference evidence="2 3" key="1">
    <citation type="submission" date="2020-08" db="EMBL/GenBank/DDBJ databases">
        <authorList>
            <person name="Seo M.-J."/>
        </authorList>
    </citation>
    <scope>NUCLEOTIDE SEQUENCE [LARGE SCALE GENOMIC DNA]</scope>
    <source>
        <strain evidence="2 3">KIGAM211</strain>
    </source>
</reference>
<evidence type="ECO:0000256" key="1">
    <source>
        <dbReference type="SAM" id="SignalP"/>
    </source>
</evidence>
<dbReference type="Proteomes" id="UP000523955">
    <property type="component" value="Unassembled WGS sequence"/>
</dbReference>
<feature type="signal peptide" evidence="1">
    <location>
        <begin position="1"/>
        <end position="26"/>
    </location>
</feature>
<protein>
    <submittedName>
        <fullName evidence="2">Alternate-type signal peptide domain-containing protein</fullName>
    </submittedName>
</protein>
<dbReference type="InterPro" id="IPR023833">
    <property type="entry name" value="Signal_pept_SipW-depend-type"/>
</dbReference>
<dbReference type="AlphaFoldDB" id="A0A7X0RJM6"/>
<gene>
    <name evidence="2" type="ORF">H5V45_19545</name>
</gene>
<proteinExistence type="predicted"/>
<evidence type="ECO:0000313" key="3">
    <source>
        <dbReference type="Proteomes" id="UP000523955"/>
    </source>
</evidence>
<organism evidence="2 3">
    <name type="scientific">Nocardioides luti</name>
    <dbReference type="NCBI Taxonomy" id="2761101"/>
    <lineage>
        <taxon>Bacteria</taxon>
        <taxon>Bacillati</taxon>
        <taxon>Actinomycetota</taxon>
        <taxon>Actinomycetes</taxon>
        <taxon>Propionibacteriales</taxon>
        <taxon>Nocardioidaceae</taxon>
        <taxon>Nocardioides</taxon>
    </lineage>
</organism>
<evidence type="ECO:0000313" key="2">
    <source>
        <dbReference type="EMBL" id="MBB6629529.1"/>
    </source>
</evidence>
<dbReference type="NCBIfam" id="TIGR04089">
    <property type="entry name" value="exp_by_SipW_III"/>
    <property type="match status" value="1"/>
</dbReference>
<keyword evidence="3" id="KW-1185">Reference proteome</keyword>
<name>A0A7X0RJM6_9ACTN</name>
<keyword evidence="1" id="KW-0732">Signal</keyword>
<comment type="caution">
    <text evidence="2">The sequence shown here is derived from an EMBL/GenBank/DDBJ whole genome shotgun (WGS) entry which is preliminary data.</text>
</comment>
<sequence>MKKATKGALAAAAAGSLMLGGAGSLAYWTSTSDVNATNITSGHLKLVPTLVGAVPGTECGSWKLDSQDFDPATGTISPGDVLSRTCTYSVDMVGSSLSAKLDVAVGALTGDLGSSLSTAGTRFTVAGGSPVTPGTPTTVADGNAIVLNLEVKWADRAPATDNTYNSNTGNALAEALATTTVSLTQDH</sequence>
<dbReference type="EMBL" id="JACKXE010000002">
    <property type="protein sequence ID" value="MBB6629529.1"/>
    <property type="molecule type" value="Genomic_DNA"/>
</dbReference>
<accession>A0A7X0RJM6</accession>
<feature type="chain" id="PRO_5031168418" evidence="1">
    <location>
        <begin position="27"/>
        <end position="187"/>
    </location>
</feature>
<dbReference type="InterPro" id="IPR024006">
    <property type="entry name" value="Alt_signal_exp_actinobact"/>
</dbReference>
<dbReference type="NCBIfam" id="TIGR04088">
    <property type="entry name" value="cognate_SipW"/>
    <property type="match status" value="1"/>
</dbReference>